<feature type="non-terminal residue" evidence="2">
    <location>
        <position position="1"/>
    </location>
</feature>
<dbReference type="EMBL" id="FNVO01000018">
    <property type="protein sequence ID" value="SEG86051.1"/>
    <property type="molecule type" value="Genomic_DNA"/>
</dbReference>
<dbReference type="SUPFAM" id="SSF53448">
    <property type="entry name" value="Nucleotide-diphospho-sugar transferases"/>
    <property type="match status" value="1"/>
</dbReference>
<dbReference type="OrthoDB" id="3226099at2"/>
<evidence type="ECO:0000259" key="1">
    <source>
        <dbReference type="Pfam" id="PF00535"/>
    </source>
</evidence>
<dbReference type="Proteomes" id="UP000236723">
    <property type="component" value="Unassembled WGS sequence"/>
</dbReference>
<sequence>GLAASSGRLITYLDGDDWIAPGYLAAAVEAIDAIGCDFIKTDHIRVYGRRREIHRAPQGVRGVALKPRDGILPVLDMTMVDYPNAWSGVYRRELADDGLLTFDEHLHTCEDRPWTWRLLRHASSYAVVSLFGVFYRREVAGSLTKIGDERQLHFFDAFDKVIAELQDDPEQDRFRPKALYNYCDLIAWHLKHEERLTPDLQQVQRLRARATLRGMDREQLVSVLPALGRQRSLMLTELVGMEAVG</sequence>
<feature type="domain" description="Glycosyltransferase 2-like" evidence="1">
    <location>
        <begin position="1"/>
        <end position="59"/>
    </location>
</feature>
<evidence type="ECO:0000313" key="2">
    <source>
        <dbReference type="EMBL" id="SEG86051.1"/>
    </source>
</evidence>
<reference evidence="3" key="1">
    <citation type="submission" date="2016-10" db="EMBL/GenBank/DDBJ databases">
        <authorList>
            <person name="Varghese N."/>
            <person name="Submissions S."/>
        </authorList>
    </citation>
    <scope>NUCLEOTIDE SEQUENCE [LARGE SCALE GENOMIC DNA]</scope>
    <source>
        <strain evidence="3">DSM 43163</strain>
    </source>
</reference>
<organism evidence="2 3">
    <name type="scientific">Thermomonospora echinospora</name>
    <dbReference type="NCBI Taxonomy" id="1992"/>
    <lineage>
        <taxon>Bacteria</taxon>
        <taxon>Bacillati</taxon>
        <taxon>Actinomycetota</taxon>
        <taxon>Actinomycetes</taxon>
        <taxon>Streptosporangiales</taxon>
        <taxon>Thermomonosporaceae</taxon>
        <taxon>Thermomonospora</taxon>
    </lineage>
</organism>
<dbReference type="InterPro" id="IPR029044">
    <property type="entry name" value="Nucleotide-diphossugar_trans"/>
</dbReference>
<evidence type="ECO:0000313" key="3">
    <source>
        <dbReference type="Proteomes" id="UP000236723"/>
    </source>
</evidence>
<gene>
    <name evidence="2" type="ORF">SAMN04489712_118140</name>
</gene>
<keyword evidence="3" id="KW-1185">Reference proteome</keyword>
<dbReference type="AlphaFoldDB" id="A0A1H6DLP0"/>
<dbReference type="RefSeq" id="WP_103942707.1">
    <property type="nucleotide sequence ID" value="NZ_FNVO01000018.1"/>
</dbReference>
<name>A0A1H6DLP0_9ACTN</name>
<dbReference type="Gene3D" id="3.90.550.10">
    <property type="entry name" value="Spore Coat Polysaccharide Biosynthesis Protein SpsA, Chain A"/>
    <property type="match status" value="1"/>
</dbReference>
<proteinExistence type="predicted"/>
<protein>
    <submittedName>
        <fullName evidence="2">Glycosyl transferase family 2</fullName>
    </submittedName>
</protein>
<keyword evidence="2" id="KW-0808">Transferase</keyword>
<dbReference type="Pfam" id="PF00535">
    <property type="entry name" value="Glycos_transf_2"/>
    <property type="match status" value="1"/>
</dbReference>
<accession>A0A1H6DLP0</accession>
<dbReference type="InterPro" id="IPR001173">
    <property type="entry name" value="Glyco_trans_2-like"/>
</dbReference>
<dbReference type="GO" id="GO:0016740">
    <property type="term" value="F:transferase activity"/>
    <property type="evidence" value="ECO:0007669"/>
    <property type="project" value="UniProtKB-KW"/>
</dbReference>